<reference evidence="1" key="2">
    <citation type="submission" date="2022-01" db="EMBL/GenBank/DDBJ databases">
        <authorList>
            <person name="Yamashiro T."/>
            <person name="Shiraishi A."/>
            <person name="Satake H."/>
            <person name="Nakayama K."/>
        </authorList>
    </citation>
    <scope>NUCLEOTIDE SEQUENCE</scope>
</reference>
<accession>A0ABQ4X522</accession>
<evidence type="ECO:0000313" key="2">
    <source>
        <dbReference type="EMBL" id="GJT00230.1"/>
    </source>
</evidence>
<sequence>MRRNRRRSKQIVKPELQTIVETPVVTMVDTRTMSELLQAPTEGYGDAIVIPLILAENFELKDERSIDTFYNVFDHIRCQKSSLNAYRVDVMTTSSRKSPSLDVTLQPEIVKELVHDVTRLLNQSYRETAIERDCDESCGRTAQSLLMSCLATFLVGRHCGIWGGVLCTAVGTYNQVR</sequence>
<reference evidence="1" key="1">
    <citation type="journal article" date="2022" name="Int. J. Mol. Sci.">
        <title>Draft Genome of Tanacetum Coccineum: Genomic Comparison of Closely Related Tanacetum-Family Plants.</title>
        <authorList>
            <person name="Yamashiro T."/>
            <person name="Shiraishi A."/>
            <person name="Nakayama K."/>
            <person name="Satake H."/>
        </authorList>
    </citation>
    <scope>NUCLEOTIDE SEQUENCE</scope>
</reference>
<organism evidence="1 3">
    <name type="scientific">Tanacetum coccineum</name>
    <dbReference type="NCBI Taxonomy" id="301880"/>
    <lineage>
        <taxon>Eukaryota</taxon>
        <taxon>Viridiplantae</taxon>
        <taxon>Streptophyta</taxon>
        <taxon>Embryophyta</taxon>
        <taxon>Tracheophyta</taxon>
        <taxon>Spermatophyta</taxon>
        <taxon>Magnoliopsida</taxon>
        <taxon>eudicotyledons</taxon>
        <taxon>Gunneridae</taxon>
        <taxon>Pentapetalae</taxon>
        <taxon>asterids</taxon>
        <taxon>campanulids</taxon>
        <taxon>Asterales</taxon>
        <taxon>Asteraceae</taxon>
        <taxon>Asteroideae</taxon>
        <taxon>Anthemideae</taxon>
        <taxon>Anthemidinae</taxon>
        <taxon>Tanacetum</taxon>
    </lineage>
</organism>
<proteinExistence type="predicted"/>
<name>A0ABQ4X522_9ASTR</name>
<keyword evidence="3" id="KW-1185">Reference proteome</keyword>
<protein>
    <recommendedName>
        <fullName evidence="4">Reverse transcriptase domain-containing protein</fullName>
    </recommendedName>
</protein>
<comment type="caution">
    <text evidence="1">The sequence shown here is derived from an EMBL/GenBank/DDBJ whole genome shotgun (WGS) entry which is preliminary data.</text>
</comment>
<dbReference type="EMBL" id="BQNB010012179">
    <property type="protein sequence ID" value="GJT00230.1"/>
    <property type="molecule type" value="Genomic_DNA"/>
</dbReference>
<evidence type="ECO:0000313" key="1">
    <source>
        <dbReference type="EMBL" id="GJS60317.1"/>
    </source>
</evidence>
<dbReference type="EMBL" id="BQNB010009213">
    <property type="protein sequence ID" value="GJS60317.1"/>
    <property type="molecule type" value="Genomic_DNA"/>
</dbReference>
<dbReference type="Proteomes" id="UP001151760">
    <property type="component" value="Unassembled WGS sequence"/>
</dbReference>
<evidence type="ECO:0000313" key="3">
    <source>
        <dbReference type="Proteomes" id="UP001151760"/>
    </source>
</evidence>
<evidence type="ECO:0008006" key="4">
    <source>
        <dbReference type="Google" id="ProtNLM"/>
    </source>
</evidence>
<gene>
    <name evidence="1" type="ORF">Tco_0655101</name>
    <name evidence="2" type="ORF">Tco_0821399</name>
</gene>